<evidence type="ECO:0000256" key="3">
    <source>
        <dbReference type="ARBA" id="ARBA00022676"/>
    </source>
</evidence>
<feature type="transmembrane region" description="Helical" evidence="8">
    <location>
        <begin position="15"/>
        <end position="38"/>
    </location>
</feature>
<evidence type="ECO:0000313" key="10">
    <source>
        <dbReference type="Proteomes" id="UP000664277"/>
    </source>
</evidence>
<feature type="transmembrane region" description="Helical" evidence="8">
    <location>
        <begin position="123"/>
        <end position="141"/>
    </location>
</feature>
<sequence>MKENKDNPAVSNRSIMTVAITWFALAFAIRGAFVFNWLDICGLHPDLSLVGDAYEYKELAEKLYQIALNSHTALDSHTAIDNTKNLISGLLMAGPVFPLYLAFGLALSHWLQTFQQFLPIQTAPLLIQIFVSSATVALLGACSEKLYKGTGKIAALLAALYPGFIINCHRLTTETLAIFLVTLALFAFLRVSKERKRSLPSLILLAVSLTLLQLLRSALLPLSLLFGLATLLILIAEKEKKKATLFIMAASLSVSPWLLFESAVKAPLSLCPDRAGNLNVAVGNDTESDGWTRAPYPIYAGLVNEKPLSILKLSIKTSTRKWLELTLGKIPRLIKAPWNDFRTAIGAFSYANQTLYHQLILALAAIGMFLAAAAKDEHRHISLKVALAIIALHFVYIPFVAMPRYFVTAMPVLIMLAARAIAALCRSENKALVMPLAVATLLCLLSLRLHAGWLNTLLAASGAIISLIAIRPRAEKSLRYWFFGVPIVLLIAINSLPLAANGRIYDSYALKNDYAISLQNLKQAGDASLQGKELYLLIAPGQYQSLFNKFKIKYNGEALSAPAISTIALLDDQKTLAPIGNDHLIMPYQYIFSSLCTAADLNLIEANQYFLIKLPCHDKKEIESLVLSPISSEGTELPAARAVKGRLQMFDPRYYSWDKMFYGVENSLGFSDCRLEYSHKLEKDSGTVIEKQPMARIVTLPAVPHPSRQIILKDSISLQVSADKPETIATPLDKSTQESLVGQSILRIKGEIVGSQTHPQSASSATEPGIDVTLTYNCAGETRSLGAPLYPHRVKELEKHSYRFDFAVPVLLNDTASKDRPSLEKIELTLKAHEPLMRDLYKAKTKEKVEYKNITITLEDYCPSALASGIDVY</sequence>
<keyword evidence="7 8" id="KW-0472">Membrane</keyword>
<evidence type="ECO:0000256" key="2">
    <source>
        <dbReference type="ARBA" id="ARBA00022475"/>
    </source>
</evidence>
<comment type="caution">
    <text evidence="9">The sequence shown here is derived from an EMBL/GenBank/DDBJ whole genome shotgun (WGS) entry which is preliminary data.</text>
</comment>
<accession>A0A8J7PLI4</accession>
<keyword evidence="3" id="KW-0328">Glycosyltransferase</keyword>
<feature type="transmembrane region" description="Helical" evidence="8">
    <location>
        <begin position="355"/>
        <end position="374"/>
    </location>
</feature>
<feature type="transmembrane region" description="Helical" evidence="8">
    <location>
        <begin position="220"/>
        <end position="236"/>
    </location>
</feature>
<feature type="transmembrane region" description="Helical" evidence="8">
    <location>
        <begin position="175"/>
        <end position="191"/>
    </location>
</feature>
<keyword evidence="2" id="KW-1003">Cell membrane</keyword>
<feature type="transmembrane region" description="Helical" evidence="8">
    <location>
        <begin position="243"/>
        <end position="260"/>
    </location>
</feature>
<dbReference type="EMBL" id="JAFLCK010000014">
    <property type="protein sequence ID" value="MBN8660840.1"/>
    <property type="molecule type" value="Genomic_DNA"/>
</dbReference>
<feature type="transmembrane region" description="Helical" evidence="8">
    <location>
        <begin position="198"/>
        <end position="214"/>
    </location>
</feature>
<feature type="transmembrane region" description="Helical" evidence="8">
    <location>
        <begin position="381"/>
        <end position="399"/>
    </location>
</feature>
<name>A0A8J7PLI4_9BACT</name>
<dbReference type="GO" id="GO:0005886">
    <property type="term" value="C:plasma membrane"/>
    <property type="evidence" value="ECO:0007669"/>
    <property type="project" value="UniProtKB-SubCell"/>
</dbReference>
<dbReference type="InterPro" id="IPR050297">
    <property type="entry name" value="LipidA_mod_glycosyltrf_83"/>
</dbReference>
<feature type="transmembrane region" description="Helical" evidence="8">
    <location>
        <begin position="153"/>
        <end position="169"/>
    </location>
</feature>
<evidence type="ECO:0008006" key="11">
    <source>
        <dbReference type="Google" id="ProtNLM"/>
    </source>
</evidence>
<keyword evidence="6 8" id="KW-1133">Transmembrane helix</keyword>
<dbReference type="GO" id="GO:0016763">
    <property type="term" value="F:pentosyltransferase activity"/>
    <property type="evidence" value="ECO:0007669"/>
    <property type="project" value="TreeGrafter"/>
</dbReference>
<dbReference type="AlphaFoldDB" id="A0A8J7PLI4"/>
<dbReference type="GO" id="GO:0009103">
    <property type="term" value="P:lipopolysaccharide biosynthetic process"/>
    <property type="evidence" value="ECO:0007669"/>
    <property type="project" value="UniProtKB-ARBA"/>
</dbReference>
<comment type="subcellular location">
    <subcellularLocation>
        <location evidence="1">Cell membrane</location>
        <topology evidence="1">Multi-pass membrane protein</topology>
    </subcellularLocation>
</comment>
<feature type="transmembrane region" description="Helical" evidence="8">
    <location>
        <begin position="482"/>
        <end position="500"/>
    </location>
</feature>
<keyword evidence="4" id="KW-0808">Transferase</keyword>
<proteinExistence type="predicted"/>
<protein>
    <recommendedName>
        <fullName evidence="11">Glycosyltransferase RgtA/B/C/D-like domain-containing protein</fullName>
    </recommendedName>
</protein>
<reference evidence="9" key="1">
    <citation type="submission" date="2021-02" db="EMBL/GenBank/DDBJ databases">
        <title>Genome-Resolved Metagenomics of a Microbial Community Performing Photosynthetic Biological Nutrient Removal.</title>
        <authorList>
            <person name="Mcdaniel E.A."/>
        </authorList>
    </citation>
    <scope>NUCLEOTIDE SEQUENCE</scope>
    <source>
        <strain evidence="9">UWPOB_OBS1</strain>
    </source>
</reference>
<feature type="transmembrane region" description="Helical" evidence="8">
    <location>
        <begin position="90"/>
        <end position="111"/>
    </location>
</feature>
<evidence type="ECO:0000256" key="7">
    <source>
        <dbReference type="ARBA" id="ARBA00023136"/>
    </source>
</evidence>
<evidence type="ECO:0000256" key="6">
    <source>
        <dbReference type="ARBA" id="ARBA00022989"/>
    </source>
</evidence>
<evidence type="ECO:0000256" key="5">
    <source>
        <dbReference type="ARBA" id="ARBA00022692"/>
    </source>
</evidence>
<evidence type="ECO:0000256" key="4">
    <source>
        <dbReference type="ARBA" id="ARBA00022679"/>
    </source>
</evidence>
<evidence type="ECO:0000313" key="9">
    <source>
        <dbReference type="EMBL" id="MBN8660840.1"/>
    </source>
</evidence>
<dbReference type="PANTHER" id="PTHR33908:SF11">
    <property type="entry name" value="MEMBRANE PROTEIN"/>
    <property type="match status" value="1"/>
</dbReference>
<gene>
    <name evidence="9" type="ORF">J0M35_10775</name>
</gene>
<organism evidence="9 10">
    <name type="scientific">Candidatus Obscuribacter phosphatis</name>
    <dbReference type="NCBI Taxonomy" id="1906157"/>
    <lineage>
        <taxon>Bacteria</taxon>
        <taxon>Bacillati</taxon>
        <taxon>Candidatus Melainabacteria</taxon>
        <taxon>Candidatus Obscuribacterales</taxon>
        <taxon>Candidatus Obscuribacteraceae</taxon>
        <taxon>Candidatus Obscuribacter</taxon>
    </lineage>
</organism>
<keyword evidence="5 8" id="KW-0812">Transmembrane</keyword>
<feature type="transmembrane region" description="Helical" evidence="8">
    <location>
        <begin position="453"/>
        <end position="470"/>
    </location>
</feature>
<evidence type="ECO:0000256" key="1">
    <source>
        <dbReference type="ARBA" id="ARBA00004651"/>
    </source>
</evidence>
<dbReference type="Proteomes" id="UP000664277">
    <property type="component" value="Unassembled WGS sequence"/>
</dbReference>
<evidence type="ECO:0000256" key="8">
    <source>
        <dbReference type="SAM" id="Phobius"/>
    </source>
</evidence>
<dbReference type="PANTHER" id="PTHR33908">
    <property type="entry name" value="MANNOSYLTRANSFERASE YKCB-RELATED"/>
    <property type="match status" value="1"/>
</dbReference>